<proteinExistence type="predicted"/>
<reference evidence="2" key="1">
    <citation type="journal article" date="2019" name="Int. J. Syst. Evol. Microbiol.">
        <title>The Global Catalogue of Microorganisms (GCM) 10K type strain sequencing project: providing services to taxonomists for standard genome sequencing and annotation.</title>
        <authorList>
            <consortium name="The Broad Institute Genomics Platform"/>
            <consortium name="The Broad Institute Genome Sequencing Center for Infectious Disease"/>
            <person name="Wu L."/>
            <person name="Ma J."/>
        </authorList>
    </citation>
    <scope>NUCLEOTIDE SEQUENCE [LARGE SCALE GENOMIC DNA]</scope>
    <source>
        <strain evidence="2">JCM 17841</strain>
    </source>
</reference>
<sequence length="50" mass="5313">MVANSSECSDFKALTYKKSIMSADCDIIADNTLSSSYAGMGANLHIVPKL</sequence>
<dbReference type="Proteomes" id="UP001501243">
    <property type="component" value="Unassembled WGS sequence"/>
</dbReference>
<evidence type="ECO:0000313" key="1">
    <source>
        <dbReference type="EMBL" id="GAA4505145.1"/>
    </source>
</evidence>
<comment type="caution">
    <text evidence="1">The sequence shown here is derived from an EMBL/GenBank/DDBJ whole genome shotgun (WGS) entry which is preliminary data.</text>
</comment>
<evidence type="ECO:0000313" key="2">
    <source>
        <dbReference type="Proteomes" id="UP001501243"/>
    </source>
</evidence>
<keyword evidence="2" id="KW-1185">Reference proteome</keyword>
<name>A0ABP8QNV4_9BACT</name>
<dbReference type="EMBL" id="BAABGQ010000008">
    <property type="protein sequence ID" value="GAA4505145.1"/>
    <property type="molecule type" value="Genomic_DNA"/>
</dbReference>
<accession>A0ABP8QNV4</accession>
<protein>
    <submittedName>
        <fullName evidence="1">Uncharacterized protein</fullName>
    </submittedName>
</protein>
<gene>
    <name evidence="1" type="ORF">GCM10023172_32540</name>
</gene>
<organism evidence="1 2">
    <name type="scientific">Hymenobacter ginsengisoli</name>
    <dbReference type="NCBI Taxonomy" id="1051626"/>
    <lineage>
        <taxon>Bacteria</taxon>
        <taxon>Pseudomonadati</taxon>
        <taxon>Bacteroidota</taxon>
        <taxon>Cytophagia</taxon>
        <taxon>Cytophagales</taxon>
        <taxon>Hymenobacteraceae</taxon>
        <taxon>Hymenobacter</taxon>
    </lineage>
</organism>